<dbReference type="GeneID" id="110776813"/>
<gene>
    <name evidence="9" type="primary">LOC110776813</name>
</gene>
<dbReference type="InterPro" id="IPR004953">
    <property type="entry name" value="EB1_C"/>
</dbReference>
<reference evidence="8" key="1">
    <citation type="journal article" date="2021" name="Nat. Commun.">
        <title>Genomic analyses provide insights into spinach domestication and the genetic basis of agronomic traits.</title>
        <authorList>
            <person name="Cai X."/>
            <person name="Sun X."/>
            <person name="Xu C."/>
            <person name="Sun H."/>
            <person name="Wang X."/>
            <person name="Ge C."/>
            <person name="Zhang Z."/>
            <person name="Wang Q."/>
            <person name="Fei Z."/>
            <person name="Jiao C."/>
            <person name="Wang Q."/>
        </authorList>
    </citation>
    <scope>NUCLEOTIDE SEQUENCE [LARGE SCALE GENOMIC DNA]</scope>
    <source>
        <strain evidence="8">cv. Varoflay</strain>
    </source>
</reference>
<dbReference type="Pfam" id="PF00515">
    <property type="entry name" value="TPR_1"/>
    <property type="match status" value="1"/>
</dbReference>
<evidence type="ECO:0000256" key="5">
    <source>
        <dbReference type="PROSITE-ProRule" id="PRU00339"/>
    </source>
</evidence>
<reference evidence="9" key="2">
    <citation type="submission" date="2025-08" db="UniProtKB">
        <authorList>
            <consortium name="RefSeq"/>
        </authorList>
    </citation>
    <scope>IDENTIFICATION</scope>
    <source>
        <tissue evidence="9">Leaf</tissue>
    </source>
</reference>
<dbReference type="Proteomes" id="UP000813463">
    <property type="component" value="Chromosome 4"/>
</dbReference>
<protein>
    <recommendedName>
        <fullName evidence="7">EB1 C-terminal domain-containing protein</fullName>
    </recommendedName>
</protein>
<organism evidence="8 9">
    <name type="scientific">Spinacia oleracea</name>
    <name type="common">Spinach</name>
    <dbReference type="NCBI Taxonomy" id="3562"/>
    <lineage>
        <taxon>Eukaryota</taxon>
        <taxon>Viridiplantae</taxon>
        <taxon>Streptophyta</taxon>
        <taxon>Embryophyta</taxon>
        <taxon>Tracheophyta</taxon>
        <taxon>Spermatophyta</taxon>
        <taxon>Magnoliopsida</taxon>
        <taxon>eudicotyledons</taxon>
        <taxon>Gunneridae</taxon>
        <taxon>Pentapetalae</taxon>
        <taxon>Caryophyllales</taxon>
        <taxon>Chenopodiaceae</taxon>
        <taxon>Chenopodioideae</taxon>
        <taxon>Anserineae</taxon>
        <taxon>Spinacia</taxon>
    </lineage>
</organism>
<name>A0ABM3QGX3_SPIOL</name>
<evidence type="ECO:0000313" key="8">
    <source>
        <dbReference type="Proteomes" id="UP000813463"/>
    </source>
</evidence>
<dbReference type="InterPro" id="IPR027328">
    <property type="entry name" value="MAPRE"/>
</dbReference>
<evidence type="ECO:0000256" key="6">
    <source>
        <dbReference type="PROSITE-ProRule" id="PRU00576"/>
    </source>
</evidence>
<dbReference type="InterPro" id="IPR011990">
    <property type="entry name" value="TPR-like_helical_dom_sf"/>
</dbReference>
<evidence type="ECO:0000256" key="4">
    <source>
        <dbReference type="ARBA" id="ARBA00023212"/>
    </source>
</evidence>
<feature type="domain" description="EB1 C-terminal" evidence="7">
    <location>
        <begin position="30"/>
        <end position="101"/>
    </location>
</feature>
<dbReference type="RefSeq" id="XP_056682613.1">
    <property type="nucleotide sequence ID" value="XM_056826635.1"/>
</dbReference>
<dbReference type="InterPro" id="IPR019734">
    <property type="entry name" value="TPR_rpt"/>
</dbReference>
<dbReference type="SMART" id="SM00028">
    <property type="entry name" value="TPR"/>
    <property type="match status" value="1"/>
</dbReference>
<comment type="subcellular location">
    <subcellularLocation>
        <location evidence="1">Cytoplasm</location>
        <location evidence="1">Cytoskeleton</location>
    </subcellularLocation>
</comment>
<evidence type="ECO:0000256" key="1">
    <source>
        <dbReference type="ARBA" id="ARBA00004245"/>
    </source>
</evidence>
<dbReference type="InterPro" id="IPR036133">
    <property type="entry name" value="EB1_C_sf"/>
</dbReference>
<keyword evidence="2" id="KW-0963">Cytoplasm</keyword>
<feature type="repeat" description="TPR" evidence="5">
    <location>
        <begin position="92"/>
        <end position="125"/>
    </location>
</feature>
<dbReference type="Pfam" id="PF03271">
    <property type="entry name" value="EB1"/>
    <property type="match status" value="1"/>
</dbReference>
<keyword evidence="3 6" id="KW-0493">Microtubule</keyword>
<accession>A0ABM3QGX3</accession>
<sequence length="155" mass="17661">MMCKLFKQIPLPKKILLQFASNKGRHLPAVGEDSLEEIEVLSQEITELKLSVDLLEKERDFYFGKPRDIEMLCQASEADKLPEAVKHKPTCVHAYLNLGNVHKTLGMPQEAVLCYQRLLQVRPDYAIAHGEDNSALLAFIDALQIPFLTYLEHMI</sequence>
<dbReference type="PROSITE" id="PS51230">
    <property type="entry name" value="EB1_C"/>
    <property type="match status" value="1"/>
</dbReference>
<proteinExistence type="predicted"/>
<keyword evidence="8" id="KW-1185">Reference proteome</keyword>
<evidence type="ECO:0000313" key="9">
    <source>
        <dbReference type="RefSeq" id="XP_056682613.1"/>
    </source>
</evidence>
<evidence type="ECO:0000256" key="2">
    <source>
        <dbReference type="ARBA" id="ARBA00022490"/>
    </source>
</evidence>
<evidence type="ECO:0000259" key="7">
    <source>
        <dbReference type="PROSITE" id="PS51230"/>
    </source>
</evidence>
<dbReference type="SUPFAM" id="SSF140612">
    <property type="entry name" value="EB1 dimerisation domain-like"/>
    <property type="match status" value="1"/>
</dbReference>
<keyword evidence="5" id="KW-0802">TPR repeat</keyword>
<keyword evidence="4" id="KW-0206">Cytoskeleton</keyword>
<dbReference type="Gene3D" id="1.25.40.10">
    <property type="entry name" value="Tetratricopeptide repeat domain"/>
    <property type="match status" value="1"/>
</dbReference>
<dbReference type="SUPFAM" id="SSF48452">
    <property type="entry name" value="TPR-like"/>
    <property type="match status" value="1"/>
</dbReference>
<dbReference type="PROSITE" id="PS50005">
    <property type="entry name" value="TPR"/>
    <property type="match status" value="1"/>
</dbReference>
<dbReference type="PANTHER" id="PTHR10623">
    <property type="entry name" value="MICROTUBULE-ASSOCIATED PROTEIN RP/EB FAMILY MEMBER"/>
    <property type="match status" value="1"/>
</dbReference>
<dbReference type="Gene3D" id="1.20.5.1160">
    <property type="entry name" value="Vasodilator-stimulated phosphoprotein"/>
    <property type="match status" value="1"/>
</dbReference>
<evidence type="ECO:0000256" key="3">
    <source>
        <dbReference type="ARBA" id="ARBA00022701"/>
    </source>
</evidence>